<organism evidence="1 2">
    <name type="scientific">Scleroderma citrinum Foug A</name>
    <dbReference type="NCBI Taxonomy" id="1036808"/>
    <lineage>
        <taxon>Eukaryota</taxon>
        <taxon>Fungi</taxon>
        <taxon>Dikarya</taxon>
        <taxon>Basidiomycota</taxon>
        <taxon>Agaricomycotina</taxon>
        <taxon>Agaricomycetes</taxon>
        <taxon>Agaricomycetidae</taxon>
        <taxon>Boletales</taxon>
        <taxon>Sclerodermatineae</taxon>
        <taxon>Sclerodermataceae</taxon>
        <taxon>Scleroderma</taxon>
    </lineage>
</organism>
<sequence>VPTELLIEIFLCIYSECHQKSSHVLEERSPDFGSEPPTYGVPFDPYSPSLFPYNVASVCRRWRSILCSPSFPTFWTRLVFIVGITAPEAIHEILSWSGTLPLELSVIQIDSLCPVGANRPWYVELDDVKDVTRSILPQIKRFTTIKYSLTRSSSLAMARMALVGKAGVLQTLHMEYEEDDGDGGFEGQLWVPEQLEGRSPPFHGWKLITHNIEHLDVDNYTFKPACYLKSDGFHDLLRLRSLTLSWPHPRRDEEEFAASRRGRILFDNFMEVLQEAPMLTSLTVRNEQFDGMEPEKDFEVEYGLPCLRFINFNGVSMRFVTRFHCSVNIDLENLVIV</sequence>
<dbReference type="STRING" id="1036808.A0A0C3DCP8"/>
<dbReference type="HOGENOM" id="CLU_742111_0_0_1"/>
<name>A0A0C3DCP8_9AGAM</name>
<dbReference type="OrthoDB" id="3001771at2759"/>
<reference evidence="2" key="2">
    <citation type="submission" date="2015-01" db="EMBL/GenBank/DDBJ databases">
        <title>Evolutionary Origins and Diversification of the Mycorrhizal Mutualists.</title>
        <authorList>
            <consortium name="DOE Joint Genome Institute"/>
            <consortium name="Mycorrhizal Genomics Consortium"/>
            <person name="Kohler A."/>
            <person name="Kuo A."/>
            <person name="Nagy L.G."/>
            <person name="Floudas D."/>
            <person name="Copeland A."/>
            <person name="Barry K.W."/>
            <person name="Cichocki N."/>
            <person name="Veneault-Fourrey C."/>
            <person name="LaButti K."/>
            <person name="Lindquist E.A."/>
            <person name="Lipzen A."/>
            <person name="Lundell T."/>
            <person name="Morin E."/>
            <person name="Murat C."/>
            <person name="Riley R."/>
            <person name="Ohm R."/>
            <person name="Sun H."/>
            <person name="Tunlid A."/>
            <person name="Henrissat B."/>
            <person name="Grigoriev I.V."/>
            <person name="Hibbett D.S."/>
            <person name="Martin F."/>
        </authorList>
    </citation>
    <scope>NUCLEOTIDE SEQUENCE [LARGE SCALE GENOMIC DNA]</scope>
    <source>
        <strain evidence="2">Foug A</strain>
    </source>
</reference>
<accession>A0A0C3DCP8</accession>
<proteinExistence type="predicted"/>
<evidence type="ECO:0000313" key="2">
    <source>
        <dbReference type="Proteomes" id="UP000053989"/>
    </source>
</evidence>
<dbReference type="AlphaFoldDB" id="A0A0C3DCP8"/>
<evidence type="ECO:0008006" key="3">
    <source>
        <dbReference type="Google" id="ProtNLM"/>
    </source>
</evidence>
<reference evidence="1 2" key="1">
    <citation type="submission" date="2014-04" db="EMBL/GenBank/DDBJ databases">
        <authorList>
            <consortium name="DOE Joint Genome Institute"/>
            <person name="Kuo A."/>
            <person name="Kohler A."/>
            <person name="Nagy L.G."/>
            <person name="Floudas D."/>
            <person name="Copeland A."/>
            <person name="Barry K.W."/>
            <person name="Cichocki N."/>
            <person name="Veneault-Fourrey C."/>
            <person name="LaButti K."/>
            <person name="Lindquist E.A."/>
            <person name="Lipzen A."/>
            <person name="Lundell T."/>
            <person name="Morin E."/>
            <person name="Murat C."/>
            <person name="Sun H."/>
            <person name="Tunlid A."/>
            <person name="Henrissat B."/>
            <person name="Grigoriev I.V."/>
            <person name="Hibbett D.S."/>
            <person name="Martin F."/>
            <person name="Nordberg H.P."/>
            <person name="Cantor M.N."/>
            <person name="Hua S.X."/>
        </authorList>
    </citation>
    <scope>NUCLEOTIDE SEQUENCE [LARGE SCALE GENOMIC DNA]</scope>
    <source>
        <strain evidence="1 2">Foug A</strain>
    </source>
</reference>
<dbReference type="InParanoid" id="A0A0C3DCP8"/>
<dbReference type="EMBL" id="KN822085">
    <property type="protein sequence ID" value="KIM58505.1"/>
    <property type="molecule type" value="Genomic_DNA"/>
</dbReference>
<protein>
    <recommendedName>
        <fullName evidence="3">F-box domain-containing protein</fullName>
    </recommendedName>
</protein>
<gene>
    <name evidence="1" type="ORF">SCLCIDRAFT_89770</name>
</gene>
<dbReference type="Proteomes" id="UP000053989">
    <property type="component" value="Unassembled WGS sequence"/>
</dbReference>
<feature type="non-terminal residue" evidence="1">
    <location>
        <position position="1"/>
    </location>
</feature>
<evidence type="ECO:0000313" key="1">
    <source>
        <dbReference type="EMBL" id="KIM58505.1"/>
    </source>
</evidence>
<feature type="non-terminal residue" evidence="1">
    <location>
        <position position="337"/>
    </location>
</feature>
<keyword evidence="2" id="KW-1185">Reference proteome</keyword>